<dbReference type="EMBL" id="KQ981161">
    <property type="protein sequence ID" value="KYN45412.1"/>
    <property type="molecule type" value="Genomic_DNA"/>
</dbReference>
<reference evidence="1 2" key="1">
    <citation type="submission" date="2016-03" db="EMBL/GenBank/DDBJ databases">
        <title>Trachymyrmex septentrionalis WGS genome.</title>
        <authorList>
            <person name="Nygaard S."/>
            <person name="Hu H."/>
            <person name="Boomsma J."/>
            <person name="Zhang G."/>
        </authorList>
    </citation>
    <scope>NUCLEOTIDE SEQUENCE [LARGE SCALE GENOMIC DNA]</scope>
    <source>
        <strain evidence="1">Tsep2-gDNA-1</strain>
        <tissue evidence="1">Whole body</tissue>
    </source>
</reference>
<dbReference type="AlphaFoldDB" id="A0A195FYN2"/>
<feature type="non-terminal residue" evidence="1">
    <location>
        <position position="1"/>
    </location>
</feature>
<accession>A0A195FYN2</accession>
<protein>
    <submittedName>
        <fullName evidence="1">Uncharacterized protein</fullName>
    </submittedName>
</protein>
<evidence type="ECO:0000313" key="1">
    <source>
        <dbReference type="EMBL" id="KYN45412.1"/>
    </source>
</evidence>
<sequence length="261" mass="29658">ICFTTCSFVFLSLSLSFAISKNAAIFAFFFLDRVEKLETCLSRKKLQASQDSCRNRSRSQSESKLQKLLQFDLGFHRVFQWSFIIADVDTFIIGSDFLAHFNLLPDTRHKRLIDGSTFLKISAQLVNKAEYVIKTTAPPPRVKQSQTTLFRKWHRSLKTALMCHGETQWIGTLPVVLLGLRTCFQKDLGTSVTELVYGTTLKINATVDRLKFVYLIIQNSETTPSTASLQLTSSSINIPVQCKPKTYPDPATKRKTVRFKD</sequence>
<keyword evidence="2" id="KW-1185">Reference proteome</keyword>
<dbReference type="STRING" id="34720.A0A195FYN2"/>
<dbReference type="PANTHER" id="PTHR38681">
    <property type="entry name" value="RETROVIRUS-RELATED POL POLYPROTEIN FROM TRANSPOSON 412-LIKE PROTEIN-RELATED"/>
    <property type="match status" value="1"/>
</dbReference>
<dbReference type="PANTHER" id="PTHR38681:SF1">
    <property type="entry name" value="RETROVIRUS-RELATED POL POLYPROTEIN FROM TRANSPOSON 412-LIKE PROTEIN"/>
    <property type="match status" value="1"/>
</dbReference>
<name>A0A195FYN2_9HYME</name>
<gene>
    <name evidence="1" type="ORF">ALC56_00106</name>
</gene>
<organism evidence="1 2">
    <name type="scientific">Trachymyrmex septentrionalis</name>
    <dbReference type="NCBI Taxonomy" id="34720"/>
    <lineage>
        <taxon>Eukaryota</taxon>
        <taxon>Metazoa</taxon>
        <taxon>Ecdysozoa</taxon>
        <taxon>Arthropoda</taxon>
        <taxon>Hexapoda</taxon>
        <taxon>Insecta</taxon>
        <taxon>Pterygota</taxon>
        <taxon>Neoptera</taxon>
        <taxon>Endopterygota</taxon>
        <taxon>Hymenoptera</taxon>
        <taxon>Apocrita</taxon>
        <taxon>Aculeata</taxon>
        <taxon>Formicoidea</taxon>
        <taxon>Formicidae</taxon>
        <taxon>Myrmicinae</taxon>
        <taxon>Trachymyrmex</taxon>
    </lineage>
</organism>
<evidence type="ECO:0000313" key="2">
    <source>
        <dbReference type="Proteomes" id="UP000078541"/>
    </source>
</evidence>
<proteinExistence type="predicted"/>
<dbReference type="Proteomes" id="UP000078541">
    <property type="component" value="Unassembled WGS sequence"/>
</dbReference>